<dbReference type="Proteomes" id="UP000294613">
    <property type="component" value="Unassembled WGS sequence"/>
</dbReference>
<organism evidence="3 4">
    <name type="scientific">Faecalimonas umbilicata</name>
    <dbReference type="NCBI Taxonomy" id="1912855"/>
    <lineage>
        <taxon>Bacteria</taxon>
        <taxon>Bacillati</taxon>
        <taxon>Bacillota</taxon>
        <taxon>Clostridia</taxon>
        <taxon>Lachnospirales</taxon>
        <taxon>Lachnospiraceae</taxon>
        <taxon>Faecalimonas</taxon>
    </lineage>
</organism>
<keyword evidence="5" id="KW-1185">Reference proteome</keyword>
<dbReference type="Pfam" id="PF10825">
    <property type="entry name" value="DUF2752"/>
    <property type="match status" value="1"/>
</dbReference>
<evidence type="ECO:0000313" key="2">
    <source>
        <dbReference type="EMBL" id="GBU06371.1"/>
    </source>
</evidence>
<keyword evidence="1" id="KW-0812">Transmembrane</keyword>
<evidence type="ECO:0000313" key="5">
    <source>
        <dbReference type="Proteomes" id="UP000702954"/>
    </source>
</evidence>
<evidence type="ECO:0000256" key="1">
    <source>
        <dbReference type="SAM" id="Phobius"/>
    </source>
</evidence>
<dbReference type="Proteomes" id="UP000702954">
    <property type="component" value="Unassembled WGS sequence"/>
</dbReference>
<accession>A0A4R3JNZ3</accession>
<dbReference type="InterPro" id="IPR021215">
    <property type="entry name" value="DUF2752"/>
</dbReference>
<dbReference type="RefSeq" id="WP_008975290.1">
    <property type="nucleotide sequence ID" value="NZ_BHEO01000008.1"/>
</dbReference>
<evidence type="ECO:0000313" key="3">
    <source>
        <dbReference type="EMBL" id="TCS68337.1"/>
    </source>
</evidence>
<dbReference type="EMBL" id="BHEO01000008">
    <property type="protein sequence ID" value="GBU06371.1"/>
    <property type="molecule type" value="Genomic_DNA"/>
</dbReference>
<dbReference type="AlphaFoldDB" id="A0A4R3JNZ3"/>
<keyword evidence="1" id="KW-0472">Membrane</keyword>
<keyword evidence="1" id="KW-1133">Transmembrane helix</keyword>
<evidence type="ECO:0000313" key="4">
    <source>
        <dbReference type="Proteomes" id="UP000294613"/>
    </source>
</evidence>
<feature type="transmembrane region" description="Helical" evidence="1">
    <location>
        <begin position="109"/>
        <end position="129"/>
    </location>
</feature>
<gene>
    <name evidence="3" type="ORF">EDD74_10941</name>
    <name evidence="2" type="ORF">FAEUMB_29120</name>
</gene>
<feature type="transmembrane region" description="Helical" evidence="1">
    <location>
        <begin position="84"/>
        <end position="102"/>
    </location>
</feature>
<feature type="transmembrane region" description="Helical" evidence="1">
    <location>
        <begin position="23"/>
        <end position="43"/>
    </location>
</feature>
<name>A0A4R3JNZ3_9FIRM</name>
<reference evidence="3 4" key="2">
    <citation type="submission" date="2019-03" db="EMBL/GenBank/DDBJ databases">
        <title>Genomic Encyclopedia of Type Strains, Phase IV (KMG-IV): sequencing the most valuable type-strain genomes for metagenomic binning, comparative biology and taxonomic classification.</title>
        <authorList>
            <person name="Goeker M."/>
        </authorList>
    </citation>
    <scope>NUCLEOTIDE SEQUENCE [LARGE SCALE GENOMIC DNA]</scope>
    <source>
        <strain evidence="3 4">DSM 103426</strain>
    </source>
</reference>
<dbReference type="EMBL" id="SLZV01000009">
    <property type="protein sequence ID" value="TCS68337.1"/>
    <property type="molecule type" value="Genomic_DNA"/>
</dbReference>
<protein>
    <submittedName>
        <fullName evidence="3">Uncharacterized protein DUF2752</fullName>
    </submittedName>
</protein>
<reference evidence="2 5" key="1">
    <citation type="journal article" date="2018" name="Int. J. Syst. Evol. Microbiol.">
        <title>Draft Genome Sequence of Faecalimonas umbilicata JCM 30896T, an Acetate-Producing Bacterium Isolated from Human Feces.</title>
        <authorList>
            <person name="Sakamoto M."/>
            <person name="Ikeyama N."/>
            <person name="Yuki M."/>
            <person name="Ohkuma M."/>
        </authorList>
    </citation>
    <scope>NUCLEOTIDE SEQUENCE [LARGE SCALE GENOMIC DNA]</scope>
    <source>
        <strain evidence="2 5">EGH7</strain>
    </source>
</reference>
<proteinExistence type="predicted"/>
<sequence>MSEKDHSVKEIVKKIAARIWKDLFQYRTALFAVAVYFLFMHVGCNAGCPSVCLTGFPCPACGLTRAARLLFCAKFAEAYRMNPMIYPMIFFLCAFFFYRYILGRKLPHVAAWGAVLLIACIVIYIYRMLTQFPGEAPMGYYRENLLYKILDRIYRR</sequence>
<comment type="caution">
    <text evidence="3">The sequence shown here is derived from an EMBL/GenBank/DDBJ whole genome shotgun (WGS) entry which is preliminary data.</text>
</comment>